<sequence length="315" mass="34369">MQHPQQSNVTIEGIVPVMLTPFDDAGAIDYAGLERLIEWYLAHGSDALFAVAQSSEMQFLSLAERAALARFVVERVAGRVPVVASGHISDDLDAQVAELCAAAESGAQGVVLVTNRLDPQRKGSAALLDHLHRLLARLPSDLPLGLYECPAPYRRLLSDDELRACIDTGRFVMLKDVSCDLATVKRRVALAEGSPLKILNANAAIAWDAMKAGSAGFNGVFTNFHPDLYQWLRTRGESNPALADELSTFLVVSAVSEALGYPALAKLYHQRIGTFGSIKCRAIDYDVRERFWALDAVLDKIVAGTEHFRRRIAAL</sequence>
<dbReference type="Pfam" id="PF00701">
    <property type="entry name" value="DHDPS"/>
    <property type="match status" value="1"/>
</dbReference>
<gene>
    <name evidence="5" type="ORF">D5R55_18080</name>
</gene>
<dbReference type="InterPro" id="IPR013785">
    <property type="entry name" value="Aldolase_TIM"/>
</dbReference>
<proteinExistence type="inferred from homology"/>
<name>A0A3Q9F973_9BURK</name>
<evidence type="ECO:0000256" key="2">
    <source>
        <dbReference type="ARBA" id="ARBA00023239"/>
    </source>
</evidence>
<reference evidence="5 6" key="1">
    <citation type="submission" date="2018-12" db="EMBL/GenBank/DDBJ databases">
        <title>Cadmium resistance mechanism in endophytic bacteria Burkholderia cenocepacia YG-3.</title>
        <authorList>
            <person name="Zhang X."/>
            <person name="Wang X."/>
            <person name="Zhu Y."/>
        </authorList>
    </citation>
    <scope>NUCLEOTIDE SEQUENCE [LARGE SCALE GENOMIC DNA]</scope>
    <source>
        <strain evidence="5 6">YG-3</strain>
    </source>
</reference>
<dbReference type="PANTHER" id="PTHR12128">
    <property type="entry name" value="DIHYDRODIPICOLINATE SYNTHASE"/>
    <property type="match status" value="1"/>
</dbReference>
<comment type="similarity">
    <text evidence="1 3">Belongs to the DapA family.</text>
</comment>
<evidence type="ECO:0000256" key="1">
    <source>
        <dbReference type="ARBA" id="ARBA00007592"/>
    </source>
</evidence>
<feature type="active site" description="Proton donor/acceptor" evidence="4">
    <location>
        <position position="147"/>
    </location>
</feature>
<dbReference type="PANTHER" id="PTHR12128:SF66">
    <property type="entry name" value="4-HYDROXY-2-OXOGLUTARATE ALDOLASE, MITOCHONDRIAL"/>
    <property type="match status" value="1"/>
</dbReference>
<dbReference type="PIRSF" id="PIRSF001365">
    <property type="entry name" value="DHDPS"/>
    <property type="match status" value="1"/>
</dbReference>
<protein>
    <submittedName>
        <fullName evidence="5">Dihydrodipicolinate synthase family protein</fullName>
    </submittedName>
</protein>
<dbReference type="SMART" id="SM01130">
    <property type="entry name" value="DHDPS"/>
    <property type="match status" value="1"/>
</dbReference>
<organism evidence="5 6">
    <name type="scientific">Burkholderia cenocepacia</name>
    <dbReference type="NCBI Taxonomy" id="95486"/>
    <lineage>
        <taxon>Bacteria</taxon>
        <taxon>Pseudomonadati</taxon>
        <taxon>Pseudomonadota</taxon>
        <taxon>Betaproteobacteria</taxon>
        <taxon>Burkholderiales</taxon>
        <taxon>Burkholderiaceae</taxon>
        <taxon>Burkholderia</taxon>
        <taxon>Burkholderia cepacia complex</taxon>
    </lineage>
</organism>
<feature type="active site" description="Schiff-base intermediate with substrate" evidence="4">
    <location>
        <position position="175"/>
    </location>
</feature>
<dbReference type="GO" id="GO:0008840">
    <property type="term" value="F:4-hydroxy-tetrahydrodipicolinate synthase activity"/>
    <property type="evidence" value="ECO:0007669"/>
    <property type="project" value="TreeGrafter"/>
</dbReference>
<evidence type="ECO:0000256" key="3">
    <source>
        <dbReference type="PIRNR" id="PIRNR001365"/>
    </source>
</evidence>
<dbReference type="AlphaFoldDB" id="A0A3Q9F973"/>
<dbReference type="Proteomes" id="UP000277191">
    <property type="component" value="Chromosome 2"/>
</dbReference>
<dbReference type="InterPro" id="IPR002220">
    <property type="entry name" value="DapA-like"/>
</dbReference>
<keyword evidence="2 3" id="KW-0456">Lyase</keyword>
<dbReference type="RefSeq" id="WP_126364435.1">
    <property type="nucleotide sequence ID" value="NZ_CP034546.1"/>
</dbReference>
<dbReference type="CDD" id="cd00408">
    <property type="entry name" value="DHDPS-like"/>
    <property type="match status" value="1"/>
</dbReference>
<evidence type="ECO:0000313" key="6">
    <source>
        <dbReference type="Proteomes" id="UP000277191"/>
    </source>
</evidence>
<accession>A0A3Q9F973</accession>
<evidence type="ECO:0000313" key="5">
    <source>
        <dbReference type="EMBL" id="AZQ52918.1"/>
    </source>
</evidence>
<dbReference type="SUPFAM" id="SSF51569">
    <property type="entry name" value="Aldolase"/>
    <property type="match status" value="1"/>
</dbReference>
<dbReference type="Gene3D" id="3.20.20.70">
    <property type="entry name" value="Aldolase class I"/>
    <property type="match status" value="1"/>
</dbReference>
<dbReference type="EMBL" id="CP034546">
    <property type="protein sequence ID" value="AZQ52918.1"/>
    <property type="molecule type" value="Genomic_DNA"/>
</dbReference>
<evidence type="ECO:0000256" key="4">
    <source>
        <dbReference type="PIRSR" id="PIRSR001365-1"/>
    </source>
</evidence>